<feature type="compositionally biased region" description="Polar residues" evidence="4">
    <location>
        <begin position="200"/>
        <end position="217"/>
    </location>
</feature>
<evidence type="ECO:0000256" key="1">
    <source>
        <dbReference type="ARBA" id="ARBA00022737"/>
    </source>
</evidence>
<feature type="compositionally biased region" description="Low complexity" evidence="4">
    <location>
        <begin position="176"/>
        <end position="199"/>
    </location>
</feature>
<dbReference type="EMBL" id="CAXKWB010001620">
    <property type="protein sequence ID" value="CAL4064958.1"/>
    <property type="molecule type" value="Genomic_DNA"/>
</dbReference>
<feature type="region of interest" description="Disordered" evidence="4">
    <location>
        <begin position="176"/>
        <end position="231"/>
    </location>
</feature>
<feature type="region of interest" description="Disordered" evidence="4">
    <location>
        <begin position="30"/>
        <end position="59"/>
    </location>
</feature>
<dbReference type="PROSITE" id="PS01180">
    <property type="entry name" value="CUB"/>
    <property type="match status" value="1"/>
</dbReference>
<feature type="domain" description="CUB" evidence="6">
    <location>
        <begin position="60"/>
        <end position="171"/>
    </location>
</feature>
<organism evidence="7 8">
    <name type="scientific">Meganyctiphanes norvegica</name>
    <name type="common">Northern krill</name>
    <name type="synonym">Thysanopoda norvegica</name>
    <dbReference type="NCBI Taxonomy" id="48144"/>
    <lineage>
        <taxon>Eukaryota</taxon>
        <taxon>Metazoa</taxon>
        <taxon>Ecdysozoa</taxon>
        <taxon>Arthropoda</taxon>
        <taxon>Crustacea</taxon>
        <taxon>Multicrustacea</taxon>
        <taxon>Malacostraca</taxon>
        <taxon>Eumalacostraca</taxon>
        <taxon>Eucarida</taxon>
        <taxon>Euphausiacea</taxon>
        <taxon>Euphausiidae</taxon>
        <taxon>Meganyctiphanes</taxon>
    </lineage>
</organism>
<reference evidence="7 8" key="1">
    <citation type="submission" date="2024-05" db="EMBL/GenBank/DDBJ databases">
        <authorList>
            <person name="Wallberg A."/>
        </authorList>
    </citation>
    <scope>NUCLEOTIDE SEQUENCE [LARGE SCALE GENOMIC DNA]</scope>
</reference>
<name>A0AAV2PT87_MEGNR</name>
<feature type="compositionally biased region" description="Pro residues" evidence="4">
    <location>
        <begin position="34"/>
        <end position="44"/>
    </location>
</feature>
<dbReference type="InterPro" id="IPR035914">
    <property type="entry name" value="Sperma_CUB_dom_sf"/>
</dbReference>
<dbReference type="Gene3D" id="2.60.120.290">
    <property type="entry name" value="Spermadhesin, CUB domain"/>
    <property type="match status" value="1"/>
</dbReference>
<dbReference type="PANTHER" id="PTHR24251:SF37">
    <property type="entry name" value="CUB DOMAIN-CONTAINING PROTEIN"/>
    <property type="match status" value="1"/>
</dbReference>
<dbReference type="SUPFAM" id="SSF49854">
    <property type="entry name" value="Spermadhesin, CUB domain"/>
    <property type="match status" value="1"/>
</dbReference>
<evidence type="ECO:0000256" key="4">
    <source>
        <dbReference type="SAM" id="MobiDB-lite"/>
    </source>
</evidence>
<evidence type="ECO:0000259" key="6">
    <source>
        <dbReference type="PROSITE" id="PS01180"/>
    </source>
</evidence>
<proteinExistence type="predicted"/>
<feature type="disulfide bond" evidence="3">
    <location>
        <begin position="117"/>
        <end position="134"/>
    </location>
</feature>
<evidence type="ECO:0000256" key="2">
    <source>
        <dbReference type="ARBA" id="ARBA00023157"/>
    </source>
</evidence>
<feature type="signal peptide" evidence="5">
    <location>
        <begin position="1"/>
        <end position="24"/>
    </location>
</feature>
<evidence type="ECO:0000313" key="8">
    <source>
        <dbReference type="Proteomes" id="UP001497623"/>
    </source>
</evidence>
<accession>A0AAV2PT87</accession>
<evidence type="ECO:0000256" key="3">
    <source>
        <dbReference type="PROSITE-ProRule" id="PRU00059"/>
    </source>
</evidence>
<keyword evidence="1" id="KW-0677">Repeat</keyword>
<feature type="compositionally biased region" description="Low complexity" evidence="4">
    <location>
        <begin position="218"/>
        <end position="231"/>
    </location>
</feature>
<keyword evidence="5" id="KW-0732">Signal</keyword>
<dbReference type="AlphaFoldDB" id="A0AAV2PT87"/>
<feature type="chain" id="PRO_5043337644" description="CUB domain-containing protein" evidence="5">
    <location>
        <begin position="25"/>
        <end position="231"/>
    </location>
</feature>
<comment type="caution">
    <text evidence="7">The sequence shown here is derived from an EMBL/GenBank/DDBJ whole genome shotgun (WGS) entry which is preliminary data.</text>
</comment>
<dbReference type="Proteomes" id="UP001497623">
    <property type="component" value="Unassembled WGS sequence"/>
</dbReference>
<sequence length="231" mass="23592">MNVKSSSVMAKVCFLVAALGGTHGCNPGGFIRPPVRPPVRPPGGGPGGGTGGSNLATLPCGPSTMSAGSRVVVQSPNFPRNYPNFNRNQWELTCLPRASTSLSFNCPVFELEDSAGCTADRLIVASKGAREQLCGGNSPDGTVTADGWARLTFAANARTNGRGFRCFIWCNDNSTTTAPSSSSTSSTASALTDVSSSTAQPSQSANPETQPATEADSTTAPVPTTTAANTT</sequence>
<dbReference type="InterPro" id="IPR000859">
    <property type="entry name" value="CUB_dom"/>
</dbReference>
<keyword evidence="2 3" id="KW-1015">Disulfide bond</keyword>
<evidence type="ECO:0000313" key="7">
    <source>
        <dbReference type="EMBL" id="CAL4064958.1"/>
    </source>
</evidence>
<dbReference type="PANTHER" id="PTHR24251">
    <property type="entry name" value="OVOCHYMASE-RELATED"/>
    <property type="match status" value="1"/>
</dbReference>
<comment type="caution">
    <text evidence="3">Lacks conserved residue(s) required for the propagation of feature annotation.</text>
</comment>
<keyword evidence="8" id="KW-1185">Reference proteome</keyword>
<evidence type="ECO:0000256" key="5">
    <source>
        <dbReference type="SAM" id="SignalP"/>
    </source>
</evidence>
<protein>
    <recommendedName>
        <fullName evidence="6">CUB domain-containing protein</fullName>
    </recommendedName>
</protein>
<dbReference type="CDD" id="cd00041">
    <property type="entry name" value="CUB"/>
    <property type="match status" value="1"/>
</dbReference>
<dbReference type="Pfam" id="PF00431">
    <property type="entry name" value="CUB"/>
    <property type="match status" value="1"/>
</dbReference>
<gene>
    <name evidence="7" type="ORF">MNOR_LOCUS4416</name>
</gene>